<feature type="domain" description="Pesticidal crystal protein Cry22Aa Ig-like" evidence="4">
    <location>
        <begin position="327"/>
        <end position="398"/>
    </location>
</feature>
<evidence type="ECO:0000256" key="1">
    <source>
        <dbReference type="ARBA" id="ARBA00022729"/>
    </source>
</evidence>
<dbReference type="PANTHER" id="PTHR43037:SF5">
    <property type="entry name" value="FERULOYL ESTERASE"/>
    <property type="match status" value="1"/>
</dbReference>
<evidence type="ECO:0000256" key="2">
    <source>
        <dbReference type="ARBA" id="ARBA00022801"/>
    </source>
</evidence>
<dbReference type="PANTHER" id="PTHR43037">
    <property type="entry name" value="UNNAMED PRODUCT-RELATED"/>
    <property type="match status" value="1"/>
</dbReference>
<dbReference type="InterPro" id="IPR029058">
    <property type="entry name" value="AB_hydrolase_fold"/>
</dbReference>
<comment type="caution">
    <text evidence="5">The sequence shown here is derived from an EMBL/GenBank/DDBJ whole genome shotgun (WGS) entry which is preliminary data.</text>
</comment>
<proteinExistence type="predicted"/>
<dbReference type="EMBL" id="BAABWN010000002">
    <property type="protein sequence ID" value="GAA6166905.1"/>
    <property type="molecule type" value="Genomic_DNA"/>
</dbReference>
<sequence>MKSSITKLALGLALVSTPLISHSGSWSTETIASMPVHIYTPSSAPALNGQRALMITTGGCSQQAATNTDFRDQSNWEATAEQYGMVVAVPNAPNGGVGIFGCWDYYNTNHTRNNRHNDNILSLVSTLKARATLNIDADQVYMSGLSSGGGMVNVMACLAPDVFAGFGNSAGPTIGTADTEASFVGTTATQARNDCLSLAGSNSSFLDTQIMSIVWGTSDFIAAQGYADINAESFAAIYGASKDSGSNVISGVSLDGVEETYSDSVGTRVQNITINGLGHAWPAGGGSGLSAFIDNTSINYPAVLTAFLFANNRRVDGEPPVGQNNLTLNAPLTVNLNECDVYSEPGFSAVDATLGDVTNQVVVSGNNFDTCTAGSYTVNYSVDFSDGSQQSAQRAVEVSAEPSFDCVEHVSSNFGHIFAGRAFYCSGGAFACAVGSEDVLGFAVAFPTNIVLSETTPNFYELGNCP</sequence>
<dbReference type="SUPFAM" id="SSF53474">
    <property type="entry name" value="alpha/beta-Hydrolases"/>
    <property type="match status" value="2"/>
</dbReference>
<gene>
    <name evidence="5" type="ORF">NBRC116591_07150</name>
</gene>
<evidence type="ECO:0000313" key="5">
    <source>
        <dbReference type="EMBL" id="GAA6166905.1"/>
    </source>
</evidence>
<feature type="chain" id="PRO_5046813500" evidence="3">
    <location>
        <begin position="24"/>
        <end position="466"/>
    </location>
</feature>
<evidence type="ECO:0000256" key="3">
    <source>
        <dbReference type="SAM" id="SignalP"/>
    </source>
</evidence>
<name>A0ABQ0A5R2_9GAMM</name>
<keyword evidence="6" id="KW-1185">Reference proteome</keyword>
<keyword evidence="1 3" id="KW-0732">Signal</keyword>
<organism evidence="5 6">
    <name type="scientific">Sessilibacter corallicola</name>
    <dbReference type="NCBI Taxonomy" id="2904075"/>
    <lineage>
        <taxon>Bacteria</taxon>
        <taxon>Pseudomonadati</taxon>
        <taxon>Pseudomonadota</taxon>
        <taxon>Gammaproteobacteria</taxon>
        <taxon>Cellvibrionales</taxon>
        <taxon>Cellvibrionaceae</taxon>
        <taxon>Sessilibacter</taxon>
    </lineage>
</organism>
<feature type="signal peptide" evidence="3">
    <location>
        <begin position="1"/>
        <end position="23"/>
    </location>
</feature>
<dbReference type="RefSeq" id="WP_353301709.1">
    <property type="nucleotide sequence ID" value="NZ_BAABWN010000002.1"/>
</dbReference>
<evidence type="ECO:0000313" key="6">
    <source>
        <dbReference type="Proteomes" id="UP001465153"/>
    </source>
</evidence>
<dbReference type="InterPro" id="IPR013783">
    <property type="entry name" value="Ig-like_fold"/>
</dbReference>
<dbReference type="InterPro" id="IPR032179">
    <property type="entry name" value="Cry22Aa_Ig-like"/>
</dbReference>
<dbReference type="Gene3D" id="2.60.40.10">
    <property type="entry name" value="Immunoglobulins"/>
    <property type="match status" value="1"/>
</dbReference>
<dbReference type="Proteomes" id="UP001465153">
    <property type="component" value="Unassembled WGS sequence"/>
</dbReference>
<accession>A0ABQ0A5R2</accession>
<reference evidence="5 6" key="1">
    <citation type="submission" date="2024-04" db="EMBL/GenBank/DDBJ databases">
        <title>Draft genome sequence of Sessilibacter corallicola NBRC 116591.</title>
        <authorList>
            <person name="Miyakawa T."/>
            <person name="Kusuya Y."/>
            <person name="Miura T."/>
        </authorList>
    </citation>
    <scope>NUCLEOTIDE SEQUENCE [LARGE SCALE GENOMIC DNA]</scope>
    <source>
        <strain evidence="5 6">KU-00831-HH</strain>
    </source>
</reference>
<protein>
    <submittedName>
        <fullName evidence="5">PHB depolymerase family esterase</fullName>
    </submittedName>
</protein>
<dbReference type="Pfam" id="PF16403">
    <property type="entry name" value="Bact_surface_Ig-like"/>
    <property type="match status" value="1"/>
</dbReference>
<dbReference type="Gene3D" id="3.40.50.1820">
    <property type="entry name" value="alpha/beta hydrolase"/>
    <property type="match status" value="1"/>
</dbReference>
<dbReference type="InterPro" id="IPR010126">
    <property type="entry name" value="Esterase_phb"/>
</dbReference>
<dbReference type="InterPro" id="IPR050955">
    <property type="entry name" value="Plant_Biomass_Hydrol_Est"/>
</dbReference>
<dbReference type="NCBIfam" id="TIGR01840">
    <property type="entry name" value="esterase_phb"/>
    <property type="match status" value="1"/>
</dbReference>
<dbReference type="Pfam" id="PF10503">
    <property type="entry name" value="Esterase_PHB"/>
    <property type="match status" value="1"/>
</dbReference>
<evidence type="ECO:0000259" key="4">
    <source>
        <dbReference type="Pfam" id="PF16403"/>
    </source>
</evidence>
<keyword evidence="2" id="KW-0378">Hydrolase</keyword>